<dbReference type="SUPFAM" id="SSF57850">
    <property type="entry name" value="RING/U-box"/>
    <property type="match status" value="1"/>
</dbReference>
<protein>
    <recommendedName>
        <fullName evidence="5">RING-type E3 ubiquitin transferase</fullName>
        <ecNumber evidence="5">2.3.2.27</ecNumber>
    </recommendedName>
</protein>
<dbReference type="Gene3D" id="3.30.40.10">
    <property type="entry name" value="Zinc/RING finger domain, C3HC4 (zinc finger)"/>
    <property type="match status" value="1"/>
</dbReference>
<evidence type="ECO:0000256" key="15">
    <source>
        <dbReference type="ARBA" id="ARBA00023242"/>
    </source>
</evidence>
<dbReference type="OMA" id="CCRFSPF"/>
<keyword evidence="13" id="KW-0862">Zinc</keyword>
<reference evidence="19 20" key="1">
    <citation type="submission" date="2013-11" db="EMBL/GenBank/DDBJ databases">
        <title>Genome sequencing of Stegodyphus mimosarum.</title>
        <authorList>
            <person name="Bechsgaard J."/>
        </authorList>
    </citation>
    <scope>NUCLEOTIDE SEQUENCE [LARGE SCALE GENOMIC DNA]</scope>
</reference>
<dbReference type="Pfam" id="PF13639">
    <property type="entry name" value="zf-RING_2"/>
    <property type="match status" value="1"/>
</dbReference>
<dbReference type="InterPro" id="IPR036322">
    <property type="entry name" value="WD40_repeat_dom_sf"/>
</dbReference>
<proteinExistence type="predicted"/>
<dbReference type="Pfam" id="PF23419">
    <property type="entry name" value="WD40_RFWD3"/>
    <property type="match status" value="1"/>
</dbReference>
<dbReference type="SUPFAM" id="SSF50978">
    <property type="entry name" value="WD40 repeat-like"/>
    <property type="match status" value="1"/>
</dbReference>
<dbReference type="AlphaFoldDB" id="A0A087T1N0"/>
<evidence type="ECO:0000256" key="10">
    <source>
        <dbReference type="ARBA" id="ARBA00022763"/>
    </source>
</evidence>
<evidence type="ECO:0000313" key="20">
    <source>
        <dbReference type="Proteomes" id="UP000054359"/>
    </source>
</evidence>
<keyword evidence="10" id="KW-0227">DNA damage</keyword>
<evidence type="ECO:0000256" key="8">
    <source>
        <dbReference type="ARBA" id="ARBA00022679"/>
    </source>
</evidence>
<evidence type="ECO:0000256" key="4">
    <source>
        <dbReference type="ARBA" id="ARBA00004906"/>
    </source>
</evidence>
<keyword evidence="20" id="KW-1185">Reference proteome</keyword>
<evidence type="ECO:0000256" key="14">
    <source>
        <dbReference type="ARBA" id="ARBA00023204"/>
    </source>
</evidence>
<name>A0A087T1N0_STEMI</name>
<feature type="non-terminal residue" evidence="19">
    <location>
        <position position="559"/>
    </location>
</feature>
<comment type="catalytic activity">
    <reaction evidence="1">
        <text>S-ubiquitinyl-[E2 ubiquitin-conjugating enzyme]-L-cysteine + [acceptor protein]-L-lysine = [E2 ubiquitin-conjugating enzyme]-L-cysteine + N(6)-ubiquitinyl-[acceptor protein]-L-lysine.</text>
        <dbReference type="EC" id="2.3.2.27"/>
    </reaction>
</comment>
<dbReference type="GO" id="GO:0036297">
    <property type="term" value="P:interstrand cross-link repair"/>
    <property type="evidence" value="ECO:0007669"/>
    <property type="project" value="InterPro"/>
</dbReference>
<evidence type="ECO:0000256" key="5">
    <source>
        <dbReference type="ARBA" id="ARBA00012483"/>
    </source>
</evidence>
<keyword evidence="15" id="KW-0539">Nucleus</keyword>
<evidence type="ECO:0000256" key="6">
    <source>
        <dbReference type="ARBA" id="ARBA00022490"/>
    </source>
</evidence>
<evidence type="ECO:0000313" key="19">
    <source>
        <dbReference type="EMBL" id="KFM59019.1"/>
    </source>
</evidence>
<dbReference type="GO" id="GO:0061630">
    <property type="term" value="F:ubiquitin protein ligase activity"/>
    <property type="evidence" value="ECO:0007669"/>
    <property type="project" value="UniProtKB-EC"/>
</dbReference>
<dbReference type="EC" id="2.3.2.27" evidence="5"/>
<keyword evidence="14" id="KW-0234">DNA repair</keyword>
<dbReference type="SMART" id="SM00320">
    <property type="entry name" value="WD40"/>
    <property type="match status" value="2"/>
</dbReference>
<keyword evidence="11 16" id="KW-0863">Zinc-finger</keyword>
<evidence type="ECO:0000256" key="13">
    <source>
        <dbReference type="ARBA" id="ARBA00022833"/>
    </source>
</evidence>
<dbReference type="InterPro" id="IPR015943">
    <property type="entry name" value="WD40/YVTN_repeat-like_dom_sf"/>
</dbReference>
<comment type="pathway">
    <text evidence="4">Protein modification; protein ubiquitination.</text>
</comment>
<evidence type="ECO:0000256" key="12">
    <source>
        <dbReference type="ARBA" id="ARBA00022786"/>
    </source>
</evidence>
<dbReference type="InterPro" id="IPR013083">
    <property type="entry name" value="Znf_RING/FYVE/PHD"/>
</dbReference>
<keyword evidence="9" id="KW-0677">Repeat</keyword>
<dbReference type="PANTHER" id="PTHR16047:SF7">
    <property type="entry name" value="E3 UBIQUITIN-PROTEIN LIGASE RFWD3"/>
    <property type="match status" value="1"/>
</dbReference>
<accession>A0A087T1N0</accession>
<dbReference type="InterPro" id="IPR037381">
    <property type="entry name" value="RFWD3"/>
</dbReference>
<evidence type="ECO:0000256" key="2">
    <source>
        <dbReference type="ARBA" id="ARBA00004322"/>
    </source>
</evidence>
<evidence type="ECO:0000256" key="1">
    <source>
        <dbReference type="ARBA" id="ARBA00000900"/>
    </source>
</evidence>
<feature type="region of interest" description="Disordered" evidence="17">
    <location>
        <begin position="1"/>
        <end position="94"/>
    </location>
</feature>
<keyword evidence="11 16" id="KW-0479">Metal-binding</keyword>
<dbReference type="OrthoDB" id="5600418at2759"/>
<evidence type="ECO:0000256" key="16">
    <source>
        <dbReference type="PROSITE-ProRule" id="PRU00175"/>
    </source>
</evidence>
<evidence type="ECO:0000256" key="17">
    <source>
        <dbReference type="SAM" id="MobiDB-lite"/>
    </source>
</evidence>
<evidence type="ECO:0000256" key="11">
    <source>
        <dbReference type="ARBA" id="ARBA00022771"/>
    </source>
</evidence>
<dbReference type="GO" id="GO:0016567">
    <property type="term" value="P:protein ubiquitination"/>
    <property type="evidence" value="ECO:0007669"/>
    <property type="project" value="InterPro"/>
</dbReference>
<dbReference type="InterPro" id="IPR056527">
    <property type="entry name" value="WD40_RFWD3"/>
</dbReference>
<sequence length="559" mass="62079">MDERMEEASDEEAQTVSEQSDDAHSEGSDGVADEVENIAVSPQSPPVLEIHSEDSQQELSNQENIQNTPKSVKSDECRASLTSKHASPKSGLDEDGQTCTICFEPWTNSSEHRLVSLRCGHLFGRSCITRWLKGQNARCPQCNARARKSEIRNIYAKAVKVMDSSERDKALQDLMKESELRRKAEMNAAQERLKHMMAVQECERLKKELMETKRMLQEYRSSMAFSKLQSSQNNSSAFSLEKSIEIAKLGGCRIVDICELLGIILVSQPSTNELFPGFGFRKLSTMDMKPSEFVWVHQKPIRDMAFHVHDGLVLTGSLDKSVRITNILTNTVVQTYVVDSDVWSCAWDADDPVYFFAGLKSGGVYLFDIRVTSRYVHELPRFGNNTPVVALQYLRKATSTMHNKCGPVVGKLSDCGFYEKLPGEEVGGYKVAPVPCIGPFTSLSSENTSGHFLVSCRPSPKQPRVTHTLCELMCDQSGDVSCNPVQTILGGTNQVQLSRSKLLCHPDKISSLLICAGDEDSQGALIWDGSSGDRLDHLRTESPVLDISGLKLNHKTFLT</sequence>
<comment type="subcellular location">
    <subcellularLocation>
        <location evidence="3">Cytoplasm</location>
    </subcellularLocation>
    <subcellularLocation>
        <location evidence="2">Nucleus</location>
        <location evidence="2">PML body</location>
    </subcellularLocation>
</comment>
<keyword evidence="6" id="KW-0963">Cytoplasm</keyword>
<dbReference type="GO" id="GO:0016605">
    <property type="term" value="C:PML body"/>
    <property type="evidence" value="ECO:0007669"/>
    <property type="project" value="UniProtKB-SubCell"/>
</dbReference>
<dbReference type="PANTHER" id="PTHR16047">
    <property type="entry name" value="RFWD3 PROTEIN"/>
    <property type="match status" value="1"/>
</dbReference>
<dbReference type="InterPro" id="IPR001841">
    <property type="entry name" value="Znf_RING"/>
</dbReference>
<keyword evidence="8" id="KW-0808">Transferase</keyword>
<evidence type="ECO:0000256" key="9">
    <source>
        <dbReference type="ARBA" id="ARBA00022737"/>
    </source>
</evidence>
<dbReference type="EMBL" id="KK112988">
    <property type="protein sequence ID" value="KFM59019.1"/>
    <property type="molecule type" value="Genomic_DNA"/>
</dbReference>
<evidence type="ECO:0000256" key="7">
    <source>
        <dbReference type="ARBA" id="ARBA00022574"/>
    </source>
</evidence>
<dbReference type="Proteomes" id="UP000054359">
    <property type="component" value="Unassembled WGS sequence"/>
</dbReference>
<gene>
    <name evidence="19" type="ORF">X975_12976</name>
</gene>
<dbReference type="CDD" id="cd16450">
    <property type="entry name" value="mRING-C3HGC3_RFWD3"/>
    <property type="match status" value="1"/>
</dbReference>
<dbReference type="InterPro" id="IPR001680">
    <property type="entry name" value="WD40_rpt"/>
</dbReference>
<keyword evidence="12" id="KW-0833">Ubl conjugation pathway</keyword>
<feature type="domain" description="RING-type" evidence="18">
    <location>
        <begin position="99"/>
        <end position="143"/>
    </location>
</feature>
<organism evidence="19 20">
    <name type="scientific">Stegodyphus mimosarum</name>
    <name type="common">African social velvet spider</name>
    <dbReference type="NCBI Taxonomy" id="407821"/>
    <lineage>
        <taxon>Eukaryota</taxon>
        <taxon>Metazoa</taxon>
        <taxon>Ecdysozoa</taxon>
        <taxon>Arthropoda</taxon>
        <taxon>Chelicerata</taxon>
        <taxon>Arachnida</taxon>
        <taxon>Araneae</taxon>
        <taxon>Araneomorphae</taxon>
        <taxon>Entelegynae</taxon>
        <taxon>Eresoidea</taxon>
        <taxon>Eresidae</taxon>
        <taxon>Stegodyphus</taxon>
    </lineage>
</organism>
<dbReference type="Gene3D" id="2.130.10.10">
    <property type="entry name" value="YVTN repeat-like/Quinoprotein amine dehydrogenase"/>
    <property type="match status" value="1"/>
</dbReference>
<keyword evidence="7" id="KW-0853">WD repeat</keyword>
<dbReference type="GO" id="GO:0005737">
    <property type="term" value="C:cytoplasm"/>
    <property type="evidence" value="ECO:0007669"/>
    <property type="project" value="UniProtKB-SubCell"/>
</dbReference>
<dbReference type="PROSITE" id="PS50089">
    <property type="entry name" value="ZF_RING_2"/>
    <property type="match status" value="1"/>
</dbReference>
<evidence type="ECO:0000256" key="3">
    <source>
        <dbReference type="ARBA" id="ARBA00004496"/>
    </source>
</evidence>
<dbReference type="STRING" id="407821.A0A087T1N0"/>
<evidence type="ECO:0000259" key="18">
    <source>
        <dbReference type="PROSITE" id="PS50089"/>
    </source>
</evidence>
<dbReference type="GO" id="GO:0008270">
    <property type="term" value="F:zinc ion binding"/>
    <property type="evidence" value="ECO:0007669"/>
    <property type="project" value="UniProtKB-KW"/>
</dbReference>
<dbReference type="SMART" id="SM00184">
    <property type="entry name" value="RING"/>
    <property type="match status" value="1"/>
</dbReference>
<feature type="compositionally biased region" description="Polar residues" evidence="17">
    <location>
        <begin position="57"/>
        <end position="71"/>
    </location>
</feature>